<dbReference type="Pfam" id="PF13411">
    <property type="entry name" value="MerR_1"/>
    <property type="match status" value="1"/>
</dbReference>
<evidence type="ECO:0000259" key="2">
    <source>
        <dbReference type="PROSITE" id="PS50937"/>
    </source>
</evidence>
<dbReference type="KEGG" id="lhb:D1010_04575"/>
<reference evidence="3 6" key="2">
    <citation type="submission" date="2023-02" db="EMBL/GenBank/DDBJ databases">
        <title>The predominant lactic acid bacteria and yeasts involved in the spontaneous fermentation of millet during the production of the traditional porridge Hausa koko in Ghana.</title>
        <authorList>
            <person name="Atter A."/>
            <person name="Diaz M."/>
        </authorList>
    </citation>
    <scope>NUCLEOTIDE SEQUENCE [LARGE SCALE GENOMIC DNA]</scope>
    <source>
        <strain evidence="3 6">FI11640</strain>
    </source>
</reference>
<dbReference type="Gene3D" id="1.10.1660.10">
    <property type="match status" value="1"/>
</dbReference>
<dbReference type="PANTHER" id="PTHR30204:SF98">
    <property type="entry name" value="HTH-TYPE TRANSCRIPTIONAL REGULATOR ADHR"/>
    <property type="match status" value="1"/>
</dbReference>
<reference evidence="4 5" key="1">
    <citation type="submission" date="2019-10" db="EMBL/GenBank/DDBJ databases">
        <title>The completed genome of Lactobacillus harbinensis M1.</title>
        <authorList>
            <person name="Zheng Y."/>
        </authorList>
    </citation>
    <scope>NUCLEOTIDE SEQUENCE [LARGE SCALE GENOMIC DNA]</scope>
    <source>
        <strain evidence="4 5">M1</strain>
    </source>
</reference>
<dbReference type="Proteomes" id="UP000326779">
    <property type="component" value="Chromosome"/>
</dbReference>
<dbReference type="RefSeq" id="WP_150391424.1">
    <property type="nucleotide sequence ID" value="NZ_CAUFDJ010000019.1"/>
</dbReference>
<dbReference type="InterPro" id="IPR009061">
    <property type="entry name" value="DNA-bd_dom_put_sf"/>
</dbReference>
<dbReference type="AlphaFoldDB" id="A0A5P2TQG6"/>
<gene>
    <name evidence="4" type="ORF">D1010_04575</name>
    <name evidence="3" type="ORF">PS435_05585</name>
</gene>
<evidence type="ECO:0000256" key="1">
    <source>
        <dbReference type="ARBA" id="ARBA00023125"/>
    </source>
</evidence>
<sequence>MTIDEVSKKFNLTKDTLRYWERIGLLPEITRNESGYRDYDQHAVNWVYYVMVLRKAGMSIEALSEFVKLLREGDQTVAARKALFVKQRADLAEQRDNIDKTIRYLDFKIDHFEDHMLGYENEMLAYEGKDTDSDKAHIKG</sequence>
<evidence type="ECO:0000313" key="3">
    <source>
        <dbReference type="EMBL" id="MEE6715325.1"/>
    </source>
</evidence>
<dbReference type="Proteomes" id="UP001330016">
    <property type="component" value="Unassembled WGS sequence"/>
</dbReference>
<dbReference type="EMBL" id="CP045143">
    <property type="protein sequence ID" value="QFR22775.1"/>
    <property type="molecule type" value="Genomic_DNA"/>
</dbReference>
<evidence type="ECO:0000313" key="4">
    <source>
        <dbReference type="EMBL" id="QFR22775.1"/>
    </source>
</evidence>
<organism evidence="4 5">
    <name type="scientific">Schleiferilactobacillus harbinensis</name>
    <dbReference type="NCBI Taxonomy" id="304207"/>
    <lineage>
        <taxon>Bacteria</taxon>
        <taxon>Bacillati</taxon>
        <taxon>Bacillota</taxon>
        <taxon>Bacilli</taxon>
        <taxon>Lactobacillales</taxon>
        <taxon>Lactobacillaceae</taxon>
        <taxon>Schleiferilactobacillus</taxon>
    </lineage>
</organism>
<dbReference type="PROSITE" id="PS50937">
    <property type="entry name" value="HTH_MERR_2"/>
    <property type="match status" value="1"/>
</dbReference>
<dbReference type="PANTHER" id="PTHR30204">
    <property type="entry name" value="REDOX-CYCLING DRUG-SENSING TRANSCRIPTIONAL ACTIVATOR SOXR"/>
    <property type="match status" value="1"/>
</dbReference>
<proteinExistence type="predicted"/>
<accession>A0A5P2TQG6</accession>
<evidence type="ECO:0000313" key="6">
    <source>
        <dbReference type="Proteomes" id="UP001330016"/>
    </source>
</evidence>
<dbReference type="GO" id="GO:0003677">
    <property type="term" value="F:DNA binding"/>
    <property type="evidence" value="ECO:0007669"/>
    <property type="project" value="UniProtKB-KW"/>
</dbReference>
<dbReference type="CDD" id="cd01109">
    <property type="entry name" value="HTH_YyaN"/>
    <property type="match status" value="1"/>
</dbReference>
<dbReference type="SMART" id="SM00422">
    <property type="entry name" value="HTH_MERR"/>
    <property type="match status" value="1"/>
</dbReference>
<keyword evidence="6" id="KW-1185">Reference proteome</keyword>
<name>A0A5P2TQG6_9LACO</name>
<dbReference type="EMBL" id="JAQSGK010000012">
    <property type="protein sequence ID" value="MEE6715325.1"/>
    <property type="molecule type" value="Genomic_DNA"/>
</dbReference>
<evidence type="ECO:0000313" key="5">
    <source>
        <dbReference type="Proteomes" id="UP000326779"/>
    </source>
</evidence>
<keyword evidence="1" id="KW-0238">DNA-binding</keyword>
<feature type="domain" description="HTH merR-type" evidence="2">
    <location>
        <begin position="1"/>
        <end position="69"/>
    </location>
</feature>
<dbReference type="InterPro" id="IPR000551">
    <property type="entry name" value="MerR-type_HTH_dom"/>
</dbReference>
<dbReference type="SUPFAM" id="SSF46955">
    <property type="entry name" value="Putative DNA-binding domain"/>
    <property type="match status" value="1"/>
</dbReference>
<protein>
    <submittedName>
        <fullName evidence="4">MerR family transcriptional regulator</fullName>
    </submittedName>
</protein>
<dbReference type="InterPro" id="IPR047057">
    <property type="entry name" value="MerR_fam"/>
</dbReference>
<dbReference type="GeneID" id="78508369"/>
<dbReference type="GO" id="GO:0003700">
    <property type="term" value="F:DNA-binding transcription factor activity"/>
    <property type="evidence" value="ECO:0007669"/>
    <property type="project" value="InterPro"/>
</dbReference>